<sequence>MPSVVEPNAWVALRLPSEMVKVLQVVPNTAISLGKYGAFPSNLIIGRPYHLTYEILDKEADEKLSRLRVVPTDELYADIFADEAREEGSSADDLDNIITPANGVEYSLVDAQTNAVVAKSNIEAIDEKARQLLSSEDIEELKKHGANAGKDLVAQLMLSHTALDEKTSFSLSKYKILKTKKFIRRFSVSPLDPLALGNFLIDEKDVGPKILEMREEMVALLGCWANIHYGGEESFHDAPVPGATVARDGVEKVLPSQSEQKQGRWLVIDDTGGLLVAAMAERMGILYPENAESKAEQGTDTETAELPEETSESAPPRRKFVHRDDFHIPYARTNTITTIYPNTQANLAYLRYFGFDPADNNPPPHPLNTHLMGLTWLQLVDPDSDYTYRATPEEIDDETLATLKAARRGNYHRKRRRWARTRHIVNTARAGEYDGLVVATQMDPVSVLRHTLPLLAGGAPIAVYSPSVEYLSNLADCFSIARRTAWTNPADAPAETRGKSAEELERWQGDDEFPLNPTLVVAPSVQTSRARKWQVLPGRTHPVMSSKGGAEGYVFTAWRAMPAEGRIEARGRYKKRKVAEDA</sequence>
<dbReference type="Proteomes" id="UP000319257">
    <property type="component" value="Unassembled WGS sequence"/>
</dbReference>
<comment type="subcellular location">
    <subcellularLocation>
        <location evidence="1">Nucleus</location>
    </subcellularLocation>
</comment>
<evidence type="ECO:0000313" key="8">
    <source>
        <dbReference type="EMBL" id="TPX11663.1"/>
    </source>
</evidence>
<dbReference type="PANTHER" id="PTHR12945:SF0">
    <property type="entry name" value="TRNA (ADENINE(58)-N(1))-METHYLTRANSFERASE NON-CATALYTIC SUBUNIT TRM6"/>
    <property type="match status" value="1"/>
</dbReference>
<proteinExistence type="inferred from homology"/>
<reference evidence="8 9" key="1">
    <citation type="submission" date="2019-06" db="EMBL/GenBank/DDBJ databases">
        <title>Draft genome sequence of the filamentous fungus Phialemoniopsis curvata isolated from diesel fuel.</title>
        <authorList>
            <person name="Varaljay V.A."/>
            <person name="Lyon W.J."/>
            <person name="Crouch A.L."/>
            <person name="Drake C.E."/>
            <person name="Hollomon J.M."/>
            <person name="Nadeau L.J."/>
            <person name="Nunn H.S."/>
            <person name="Stevenson B.S."/>
            <person name="Bojanowski C.L."/>
            <person name="Crookes-Goodson W.J."/>
        </authorList>
    </citation>
    <scope>NUCLEOTIDE SEQUENCE [LARGE SCALE GENOMIC DNA]</scope>
    <source>
        <strain evidence="8 9">D216</strain>
    </source>
</reference>
<keyword evidence="4" id="KW-0819">tRNA processing</keyword>
<dbReference type="AlphaFoldDB" id="A0A507AVB9"/>
<dbReference type="GO" id="GO:0031515">
    <property type="term" value="C:tRNA (m1A) methyltransferase complex"/>
    <property type="evidence" value="ECO:0007669"/>
    <property type="project" value="InterPro"/>
</dbReference>
<feature type="region of interest" description="Disordered" evidence="7">
    <location>
        <begin position="289"/>
        <end position="320"/>
    </location>
</feature>
<dbReference type="GO" id="GO:0030488">
    <property type="term" value="P:tRNA methylation"/>
    <property type="evidence" value="ECO:0007669"/>
    <property type="project" value="InterPro"/>
</dbReference>
<dbReference type="PANTHER" id="PTHR12945">
    <property type="entry name" value="TRANSLATION INITIATION FACTOR EIF3-RELATED"/>
    <property type="match status" value="1"/>
</dbReference>
<protein>
    <recommendedName>
        <fullName evidence="3">tRNA (adenine(58)-N(1))-methyltransferase non-catalytic subunit TRM6</fullName>
    </recommendedName>
    <alternativeName>
        <fullName evidence="6">tRNA(m1A58)-methyltransferase subunit TRM6</fullName>
    </alternativeName>
</protein>
<evidence type="ECO:0000256" key="5">
    <source>
        <dbReference type="ARBA" id="ARBA00023242"/>
    </source>
</evidence>
<name>A0A507AVB9_9PEZI</name>
<dbReference type="FunCoup" id="A0A507AVB9">
    <property type="interactions" value="910"/>
</dbReference>
<dbReference type="InterPro" id="IPR017423">
    <property type="entry name" value="TRM6"/>
</dbReference>
<dbReference type="STRING" id="1093900.A0A507AVB9"/>
<evidence type="ECO:0000256" key="3">
    <source>
        <dbReference type="ARBA" id="ARBA00021704"/>
    </source>
</evidence>
<dbReference type="InParanoid" id="A0A507AVB9"/>
<dbReference type="OrthoDB" id="10254665at2759"/>
<accession>A0A507AVB9</accession>
<organism evidence="8 9">
    <name type="scientific">Thyridium curvatum</name>
    <dbReference type="NCBI Taxonomy" id="1093900"/>
    <lineage>
        <taxon>Eukaryota</taxon>
        <taxon>Fungi</taxon>
        <taxon>Dikarya</taxon>
        <taxon>Ascomycota</taxon>
        <taxon>Pezizomycotina</taxon>
        <taxon>Sordariomycetes</taxon>
        <taxon>Sordariomycetidae</taxon>
        <taxon>Thyridiales</taxon>
        <taxon>Thyridiaceae</taxon>
        <taxon>Thyridium</taxon>
    </lineage>
</organism>
<dbReference type="RefSeq" id="XP_030993374.1">
    <property type="nucleotide sequence ID" value="XM_031142408.1"/>
</dbReference>
<evidence type="ECO:0000256" key="6">
    <source>
        <dbReference type="ARBA" id="ARBA00032319"/>
    </source>
</evidence>
<evidence type="ECO:0000256" key="7">
    <source>
        <dbReference type="SAM" id="MobiDB-lite"/>
    </source>
</evidence>
<comment type="similarity">
    <text evidence="2">Belongs to the TRM6/GCD10 family.</text>
</comment>
<feature type="compositionally biased region" description="Acidic residues" evidence="7">
    <location>
        <begin position="302"/>
        <end position="311"/>
    </location>
</feature>
<evidence type="ECO:0000256" key="2">
    <source>
        <dbReference type="ARBA" id="ARBA00008320"/>
    </source>
</evidence>
<dbReference type="GeneID" id="41975089"/>
<comment type="caution">
    <text evidence="8">The sequence shown here is derived from an EMBL/GenBank/DDBJ whole genome shotgun (WGS) entry which is preliminary data.</text>
</comment>
<dbReference type="GO" id="GO:0005634">
    <property type="term" value="C:nucleus"/>
    <property type="evidence" value="ECO:0007669"/>
    <property type="project" value="UniProtKB-SubCell"/>
</dbReference>
<evidence type="ECO:0000256" key="1">
    <source>
        <dbReference type="ARBA" id="ARBA00004123"/>
    </source>
</evidence>
<evidence type="ECO:0000256" key="4">
    <source>
        <dbReference type="ARBA" id="ARBA00022694"/>
    </source>
</evidence>
<dbReference type="EMBL" id="SKBQ01000047">
    <property type="protein sequence ID" value="TPX11663.1"/>
    <property type="molecule type" value="Genomic_DNA"/>
</dbReference>
<keyword evidence="9" id="KW-1185">Reference proteome</keyword>
<evidence type="ECO:0000313" key="9">
    <source>
        <dbReference type="Proteomes" id="UP000319257"/>
    </source>
</evidence>
<keyword evidence="5" id="KW-0539">Nucleus</keyword>
<gene>
    <name evidence="8" type="ORF">E0L32_007642</name>
</gene>
<dbReference type="Pfam" id="PF04189">
    <property type="entry name" value="Gcd10p"/>
    <property type="match status" value="1"/>
</dbReference>